<evidence type="ECO:0000313" key="3">
    <source>
        <dbReference type="Proteomes" id="UP000326950"/>
    </source>
</evidence>
<keyword evidence="3" id="KW-1185">Reference proteome</keyword>
<proteinExistence type="predicted"/>
<feature type="transmembrane region" description="Helical" evidence="1">
    <location>
        <begin position="21"/>
        <end position="42"/>
    </location>
</feature>
<accession>A0A5N6UWZ6</accession>
<keyword evidence="1" id="KW-1133">Transmembrane helix</keyword>
<organism evidence="2 3">
    <name type="scientific">Aspergillus tamarii</name>
    <dbReference type="NCBI Taxonomy" id="41984"/>
    <lineage>
        <taxon>Eukaryota</taxon>
        <taxon>Fungi</taxon>
        <taxon>Dikarya</taxon>
        <taxon>Ascomycota</taxon>
        <taxon>Pezizomycotina</taxon>
        <taxon>Eurotiomycetes</taxon>
        <taxon>Eurotiomycetidae</taxon>
        <taxon>Eurotiales</taxon>
        <taxon>Aspergillaceae</taxon>
        <taxon>Aspergillus</taxon>
        <taxon>Aspergillus subgen. Circumdati</taxon>
    </lineage>
</organism>
<dbReference type="EMBL" id="ML738620">
    <property type="protein sequence ID" value="KAE8163202.1"/>
    <property type="molecule type" value="Genomic_DNA"/>
</dbReference>
<reference evidence="2 3" key="1">
    <citation type="submission" date="2019-04" db="EMBL/GenBank/DDBJ databases">
        <title>Friends and foes A comparative genomics study of 23 Aspergillus species from section Flavi.</title>
        <authorList>
            <consortium name="DOE Joint Genome Institute"/>
            <person name="Kjaerbolling I."/>
            <person name="Vesth T."/>
            <person name="Frisvad J.C."/>
            <person name="Nybo J.L."/>
            <person name="Theobald S."/>
            <person name="Kildgaard S."/>
            <person name="Isbrandt T."/>
            <person name="Kuo A."/>
            <person name="Sato A."/>
            <person name="Lyhne E.K."/>
            <person name="Kogle M.E."/>
            <person name="Wiebenga A."/>
            <person name="Kun R.S."/>
            <person name="Lubbers R.J."/>
            <person name="Makela M.R."/>
            <person name="Barry K."/>
            <person name="Chovatia M."/>
            <person name="Clum A."/>
            <person name="Daum C."/>
            <person name="Haridas S."/>
            <person name="He G."/>
            <person name="LaButti K."/>
            <person name="Lipzen A."/>
            <person name="Mondo S."/>
            <person name="Riley R."/>
            <person name="Salamov A."/>
            <person name="Simmons B.A."/>
            <person name="Magnuson J.K."/>
            <person name="Henrissat B."/>
            <person name="Mortensen U.H."/>
            <person name="Larsen T.O."/>
            <person name="Devries R.P."/>
            <person name="Grigoriev I.V."/>
            <person name="Machida M."/>
            <person name="Baker S.E."/>
            <person name="Andersen M.R."/>
        </authorList>
    </citation>
    <scope>NUCLEOTIDE SEQUENCE [LARGE SCALE GENOMIC DNA]</scope>
    <source>
        <strain evidence="2 3">CBS 117626</strain>
    </source>
</reference>
<sequence length="70" mass="7876">MPRVTYYHPCFTFPTPRRRQGVLPLLISMATSFSLAQGSALMEGNRHSESFDALSGFVESFDHLGRLVFP</sequence>
<keyword evidence="1" id="KW-0472">Membrane</keyword>
<name>A0A5N6UWZ6_ASPTM</name>
<protein>
    <submittedName>
        <fullName evidence="2">Uncharacterized protein</fullName>
    </submittedName>
</protein>
<gene>
    <name evidence="2" type="ORF">BDV40DRAFT_263544</name>
</gene>
<evidence type="ECO:0000256" key="1">
    <source>
        <dbReference type="SAM" id="Phobius"/>
    </source>
</evidence>
<keyword evidence="1" id="KW-0812">Transmembrane</keyword>
<dbReference type="Proteomes" id="UP000326950">
    <property type="component" value="Unassembled WGS sequence"/>
</dbReference>
<evidence type="ECO:0000313" key="2">
    <source>
        <dbReference type="EMBL" id="KAE8163202.1"/>
    </source>
</evidence>
<dbReference type="AlphaFoldDB" id="A0A5N6UWZ6"/>